<feature type="domain" description="Bacterial spore germination immunoglobulin-like" evidence="2">
    <location>
        <begin position="137"/>
        <end position="218"/>
    </location>
</feature>
<evidence type="ECO:0000313" key="4">
    <source>
        <dbReference type="Proteomes" id="UP000609346"/>
    </source>
</evidence>
<dbReference type="InterPro" id="IPR018911">
    <property type="entry name" value="Gmad2_Ig-like_dom"/>
</dbReference>
<evidence type="ECO:0000256" key="1">
    <source>
        <dbReference type="SAM" id="MobiDB-lite"/>
    </source>
</evidence>
<dbReference type="Pfam" id="PF10648">
    <property type="entry name" value="Gmad2"/>
    <property type="match status" value="1"/>
</dbReference>
<dbReference type="RefSeq" id="WP_191204904.1">
    <property type="nucleotide sequence ID" value="NZ_JACXZA010000004.1"/>
</dbReference>
<sequence>MARKYDSSWWLPRAGLALLLALIVGIAASCSNQARNDNGANSGTDSGQVSVTPGTGQDTEVDNGSDTGSNVEGTPVGGDKDPGTNSGSDTPTATPKPIPTTSEPNKPPAKPVDNSSGGSKEPVKEPVIVAENEAFRIYAPEENAIVGTTFKVSGEARVFEAAFSYSFEDGHNVLAEGHVTADQGAPEWGKFEFEVNFKNPTSPYGILIIYESSAKDGSPVHQLEIPVKFKDGIVKPVSGEG</sequence>
<keyword evidence="4" id="KW-1185">Reference proteome</keyword>
<feature type="compositionally biased region" description="Low complexity" evidence="1">
    <location>
        <begin position="90"/>
        <end position="101"/>
    </location>
</feature>
<feature type="compositionally biased region" description="Polar residues" evidence="1">
    <location>
        <begin position="37"/>
        <end position="72"/>
    </location>
</feature>
<reference evidence="3 4" key="1">
    <citation type="submission" date="2020-09" db="EMBL/GenBank/DDBJ databases">
        <title>Paenibacillus sp. strain PR3 16S rRNA gene Genome sequencing and assembly.</title>
        <authorList>
            <person name="Kim J."/>
        </authorList>
    </citation>
    <scope>NUCLEOTIDE SEQUENCE [LARGE SCALE GENOMIC DNA]</scope>
    <source>
        <strain evidence="3 4">PR3</strain>
    </source>
</reference>
<feature type="region of interest" description="Disordered" evidence="1">
    <location>
        <begin position="37"/>
        <end position="123"/>
    </location>
</feature>
<dbReference type="Proteomes" id="UP000609346">
    <property type="component" value="Unassembled WGS sequence"/>
</dbReference>
<name>A0ABR8MXC4_9BACL</name>
<protein>
    <recommendedName>
        <fullName evidence="2">Bacterial spore germination immunoglobulin-like domain-containing protein</fullName>
    </recommendedName>
</protein>
<evidence type="ECO:0000259" key="2">
    <source>
        <dbReference type="Pfam" id="PF10648"/>
    </source>
</evidence>
<proteinExistence type="predicted"/>
<comment type="caution">
    <text evidence="3">The sequence shown here is derived from an EMBL/GenBank/DDBJ whole genome shotgun (WGS) entry which is preliminary data.</text>
</comment>
<gene>
    <name evidence="3" type="ORF">H8B09_17775</name>
</gene>
<organism evidence="3 4">
    <name type="scientific">Paenibacillus terricola</name>
    <dbReference type="NCBI Taxonomy" id="2763503"/>
    <lineage>
        <taxon>Bacteria</taxon>
        <taxon>Bacillati</taxon>
        <taxon>Bacillota</taxon>
        <taxon>Bacilli</taxon>
        <taxon>Bacillales</taxon>
        <taxon>Paenibacillaceae</taxon>
        <taxon>Paenibacillus</taxon>
    </lineage>
</organism>
<dbReference type="EMBL" id="JACXZA010000004">
    <property type="protein sequence ID" value="MBD3920618.1"/>
    <property type="molecule type" value="Genomic_DNA"/>
</dbReference>
<evidence type="ECO:0000313" key="3">
    <source>
        <dbReference type="EMBL" id="MBD3920618.1"/>
    </source>
</evidence>
<accession>A0ABR8MXC4</accession>
<dbReference type="PROSITE" id="PS51257">
    <property type="entry name" value="PROKAR_LIPOPROTEIN"/>
    <property type="match status" value="1"/>
</dbReference>